<feature type="site" description="Substrate discrimination" evidence="16">
    <location>
        <position position="21"/>
    </location>
</feature>
<dbReference type="PROSITE" id="PS50173">
    <property type="entry name" value="UMUC"/>
    <property type="match status" value="1"/>
</dbReference>
<dbReference type="AlphaFoldDB" id="A0A1H2KDD0"/>
<evidence type="ECO:0000256" key="14">
    <source>
        <dbReference type="ARBA" id="ARBA00025589"/>
    </source>
</evidence>
<dbReference type="InterPro" id="IPR022880">
    <property type="entry name" value="DNApol_IV"/>
</dbReference>
<evidence type="ECO:0000256" key="11">
    <source>
        <dbReference type="ARBA" id="ARBA00022932"/>
    </source>
</evidence>
<evidence type="ECO:0000256" key="2">
    <source>
        <dbReference type="ARBA" id="ARBA00010945"/>
    </source>
</evidence>
<keyword evidence="3 16" id="KW-0515">Mutator protein</keyword>
<dbReference type="HAMAP" id="MF_01113">
    <property type="entry name" value="DNApol_IV"/>
    <property type="match status" value="1"/>
</dbReference>
<dbReference type="InterPro" id="IPR053848">
    <property type="entry name" value="IMS_HHH_1"/>
</dbReference>
<dbReference type="InterPro" id="IPR017961">
    <property type="entry name" value="DNA_pol_Y-fam_little_finger"/>
</dbReference>
<dbReference type="InterPro" id="IPR043128">
    <property type="entry name" value="Rev_trsase/Diguanyl_cyclase"/>
</dbReference>
<comment type="subcellular location">
    <subcellularLocation>
        <location evidence="1 16">Cytoplasm</location>
    </subcellularLocation>
</comment>
<dbReference type="InterPro" id="IPR036775">
    <property type="entry name" value="DNA_pol_Y-fam_lit_finger_sf"/>
</dbReference>
<organism evidence="18 19">
    <name type="scientific">Jiangella alkaliphila</name>
    <dbReference type="NCBI Taxonomy" id="419479"/>
    <lineage>
        <taxon>Bacteria</taxon>
        <taxon>Bacillati</taxon>
        <taxon>Actinomycetota</taxon>
        <taxon>Actinomycetes</taxon>
        <taxon>Jiangellales</taxon>
        <taxon>Jiangellaceae</taxon>
        <taxon>Jiangella</taxon>
    </lineage>
</organism>
<dbReference type="GO" id="GO:0003684">
    <property type="term" value="F:damaged DNA binding"/>
    <property type="evidence" value="ECO:0007669"/>
    <property type="project" value="InterPro"/>
</dbReference>
<evidence type="ECO:0000313" key="18">
    <source>
        <dbReference type="EMBL" id="SDU66659.1"/>
    </source>
</evidence>
<keyword evidence="12 16" id="KW-0238">DNA-binding</keyword>
<keyword evidence="10 16" id="KW-0460">Magnesium</keyword>
<evidence type="ECO:0000256" key="3">
    <source>
        <dbReference type="ARBA" id="ARBA00022457"/>
    </source>
</evidence>
<evidence type="ECO:0000256" key="16">
    <source>
        <dbReference type="HAMAP-Rule" id="MF_01113"/>
    </source>
</evidence>
<evidence type="ECO:0000313" key="19">
    <source>
        <dbReference type="Proteomes" id="UP000182977"/>
    </source>
</evidence>
<evidence type="ECO:0000256" key="5">
    <source>
        <dbReference type="ARBA" id="ARBA00022679"/>
    </source>
</evidence>
<feature type="domain" description="UmuC" evidence="17">
    <location>
        <begin position="12"/>
        <end position="192"/>
    </location>
</feature>
<dbReference type="Proteomes" id="UP000182977">
    <property type="component" value="Chromosome I"/>
</dbReference>
<feature type="active site" evidence="16">
    <location>
        <position position="113"/>
    </location>
</feature>
<dbReference type="Gene3D" id="1.10.150.20">
    <property type="entry name" value="5' to 3' exonuclease, C-terminal subdomain"/>
    <property type="match status" value="1"/>
</dbReference>
<feature type="binding site" evidence="16">
    <location>
        <position position="112"/>
    </location>
    <ligand>
        <name>Mg(2+)</name>
        <dbReference type="ChEBI" id="CHEBI:18420"/>
    </ligand>
</feature>
<evidence type="ECO:0000256" key="12">
    <source>
        <dbReference type="ARBA" id="ARBA00023125"/>
    </source>
</evidence>
<evidence type="ECO:0000256" key="13">
    <source>
        <dbReference type="ARBA" id="ARBA00023204"/>
    </source>
</evidence>
<keyword evidence="8 16" id="KW-0479">Metal-binding</keyword>
<comment type="catalytic activity">
    <reaction evidence="15 16">
        <text>DNA(n) + a 2'-deoxyribonucleoside 5'-triphosphate = DNA(n+1) + diphosphate</text>
        <dbReference type="Rhea" id="RHEA:22508"/>
        <dbReference type="Rhea" id="RHEA-COMP:17339"/>
        <dbReference type="Rhea" id="RHEA-COMP:17340"/>
        <dbReference type="ChEBI" id="CHEBI:33019"/>
        <dbReference type="ChEBI" id="CHEBI:61560"/>
        <dbReference type="ChEBI" id="CHEBI:173112"/>
        <dbReference type="EC" id="2.7.7.7"/>
    </reaction>
</comment>
<dbReference type="GO" id="GO:0009432">
    <property type="term" value="P:SOS response"/>
    <property type="evidence" value="ECO:0007669"/>
    <property type="project" value="TreeGrafter"/>
</dbReference>
<dbReference type="InterPro" id="IPR043502">
    <property type="entry name" value="DNA/RNA_pol_sf"/>
</dbReference>
<evidence type="ECO:0000256" key="6">
    <source>
        <dbReference type="ARBA" id="ARBA00022695"/>
    </source>
</evidence>
<dbReference type="PANTHER" id="PTHR11076">
    <property type="entry name" value="DNA REPAIR POLYMERASE UMUC / TRANSFERASE FAMILY MEMBER"/>
    <property type="match status" value="1"/>
</dbReference>
<dbReference type="GO" id="GO:0006281">
    <property type="term" value="P:DNA repair"/>
    <property type="evidence" value="ECO:0007669"/>
    <property type="project" value="UniProtKB-UniRule"/>
</dbReference>
<keyword evidence="11 16" id="KW-0239">DNA-directed DNA polymerase</keyword>
<evidence type="ECO:0000256" key="7">
    <source>
        <dbReference type="ARBA" id="ARBA00022705"/>
    </source>
</evidence>
<dbReference type="Gene3D" id="3.30.70.270">
    <property type="match status" value="1"/>
</dbReference>
<dbReference type="Gene3D" id="3.40.1170.60">
    <property type="match status" value="1"/>
</dbReference>
<dbReference type="GO" id="GO:0005829">
    <property type="term" value="C:cytosol"/>
    <property type="evidence" value="ECO:0007669"/>
    <property type="project" value="TreeGrafter"/>
</dbReference>
<dbReference type="InterPro" id="IPR001126">
    <property type="entry name" value="UmuC"/>
</dbReference>
<keyword evidence="9 16" id="KW-0227">DNA damage</keyword>
<keyword evidence="5 16" id="KW-0808">Transferase</keyword>
<keyword evidence="6 16" id="KW-0548">Nucleotidyltransferase</keyword>
<comment type="cofactor">
    <cofactor evidence="16">
        <name>Mg(2+)</name>
        <dbReference type="ChEBI" id="CHEBI:18420"/>
    </cofactor>
    <text evidence="16">Binds 2 magnesium ions per subunit.</text>
</comment>
<dbReference type="CDD" id="cd03586">
    <property type="entry name" value="PolY_Pol_IV_kappa"/>
    <property type="match status" value="1"/>
</dbReference>
<evidence type="ECO:0000256" key="1">
    <source>
        <dbReference type="ARBA" id="ARBA00004496"/>
    </source>
</evidence>
<dbReference type="GO" id="GO:0042276">
    <property type="term" value="P:error-prone translesion synthesis"/>
    <property type="evidence" value="ECO:0007669"/>
    <property type="project" value="TreeGrafter"/>
</dbReference>
<evidence type="ECO:0000259" key="17">
    <source>
        <dbReference type="PROSITE" id="PS50173"/>
    </source>
</evidence>
<protein>
    <recommendedName>
        <fullName evidence="16">DNA polymerase IV</fullName>
        <shortName evidence="16">Pol IV</shortName>
        <ecNumber evidence="16">2.7.7.7</ecNumber>
    </recommendedName>
</protein>
<dbReference type="SUPFAM" id="SSF100879">
    <property type="entry name" value="Lesion bypass DNA polymerase (Y-family), little finger domain"/>
    <property type="match status" value="1"/>
</dbReference>
<dbReference type="EC" id="2.7.7.7" evidence="16"/>
<dbReference type="Pfam" id="PF00817">
    <property type="entry name" value="IMS"/>
    <property type="match status" value="1"/>
</dbReference>
<keyword evidence="13 16" id="KW-0234">DNA repair</keyword>
<accession>A0A1H2KDD0</accession>
<sequence length="349" mass="37856">MARHNGAVSRWVLHVDLDQFIAAVEVLRRPELAGKPVVVGGDGDPTKRGVVATASYEARAFGVHSGLPMRTALKRCPDAVFLPVDKPAYEAVSADVMETLREFGTVEVLGWDEAFLDAGPPGDEDPEGTARRIQRRVREATDLDCTVGIGENKLQAKLATGFGKPAGVATLTYDSWFDVLGDRPSDALWGVGAKTAKKLAEMDIHTVRDLASTHPDTVAARFGPTIGPWLVRVARGVASARVTGEPWLARSRGKEFTYQRNLEDWDEVGREVVRLAHEVAQEVVAEQRPAVRVVVKVRYAPFFTSTHGHKLPEPTSDGDVLAAAALVALGRFADRRPVRLLGVRAEFGG</sequence>
<dbReference type="SUPFAM" id="SSF56672">
    <property type="entry name" value="DNA/RNA polymerases"/>
    <property type="match status" value="1"/>
</dbReference>
<keyword evidence="19" id="KW-1185">Reference proteome</keyword>
<evidence type="ECO:0000256" key="10">
    <source>
        <dbReference type="ARBA" id="ARBA00022842"/>
    </source>
</evidence>
<evidence type="ECO:0000256" key="9">
    <source>
        <dbReference type="ARBA" id="ARBA00022763"/>
    </source>
</evidence>
<dbReference type="GO" id="GO:0003887">
    <property type="term" value="F:DNA-directed DNA polymerase activity"/>
    <property type="evidence" value="ECO:0007669"/>
    <property type="project" value="UniProtKB-UniRule"/>
</dbReference>
<evidence type="ECO:0000256" key="15">
    <source>
        <dbReference type="ARBA" id="ARBA00049244"/>
    </source>
</evidence>
<evidence type="ECO:0000256" key="4">
    <source>
        <dbReference type="ARBA" id="ARBA00022490"/>
    </source>
</evidence>
<dbReference type="Pfam" id="PF21999">
    <property type="entry name" value="IMS_HHH_1"/>
    <property type="match status" value="1"/>
</dbReference>
<dbReference type="GO" id="GO:0000287">
    <property type="term" value="F:magnesium ion binding"/>
    <property type="evidence" value="ECO:0007669"/>
    <property type="project" value="UniProtKB-UniRule"/>
</dbReference>
<dbReference type="InterPro" id="IPR050116">
    <property type="entry name" value="DNA_polymerase-Y"/>
</dbReference>
<dbReference type="GO" id="GO:0006261">
    <property type="term" value="P:DNA-templated DNA replication"/>
    <property type="evidence" value="ECO:0007669"/>
    <property type="project" value="UniProtKB-UniRule"/>
</dbReference>
<dbReference type="FunFam" id="3.40.1170.60:FF:000001">
    <property type="entry name" value="DNA polymerase IV"/>
    <property type="match status" value="1"/>
</dbReference>
<comment type="similarity">
    <text evidence="2 16">Belongs to the DNA polymerase type-Y family.</text>
</comment>
<gene>
    <name evidence="16" type="primary">dinB</name>
    <name evidence="18" type="ORF">SAMN04488563_3701</name>
</gene>
<reference evidence="19" key="1">
    <citation type="submission" date="2016-10" db="EMBL/GenBank/DDBJ databases">
        <authorList>
            <person name="Varghese N."/>
            <person name="Submissions S."/>
        </authorList>
    </citation>
    <scope>NUCLEOTIDE SEQUENCE [LARGE SCALE GENOMIC DNA]</scope>
    <source>
        <strain evidence="19">DSM 45079</strain>
    </source>
</reference>
<keyword evidence="4 16" id="KW-0963">Cytoplasm</keyword>
<name>A0A1H2KDD0_9ACTN</name>
<dbReference type="Pfam" id="PF11799">
    <property type="entry name" value="IMS_C"/>
    <property type="match status" value="1"/>
</dbReference>
<proteinExistence type="inferred from homology"/>
<dbReference type="NCBIfam" id="NF002883">
    <property type="entry name" value="PRK03352.1"/>
    <property type="match status" value="1"/>
</dbReference>
<dbReference type="EMBL" id="LT629791">
    <property type="protein sequence ID" value="SDU66659.1"/>
    <property type="molecule type" value="Genomic_DNA"/>
</dbReference>
<keyword evidence="7 16" id="KW-0235">DNA replication</keyword>
<dbReference type="PANTHER" id="PTHR11076:SF33">
    <property type="entry name" value="DNA POLYMERASE KAPPA"/>
    <property type="match status" value="1"/>
</dbReference>
<dbReference type="Gene3D" id="3.30.1490.100">
    <property type="entry name" value="DNA polymerase, Y-family, little finger domain"/>
    <property type="match status" value="1"/>
</dbReference>
<comment type="function">
    <text evidence="14 16">Poorly processive, error-prone DNA polymerase involved in untargeted mutagenesis. Copies undamaged DNA at stalled replication forks, which arise in vivo from mismatched or misaligned primer ends. These misaligned primers can be extended by PolIV. Exhibits no 3'-5' exonuclease (proofreading) activity. May be involved in translesional synthesis, in conjunction with the beta clamp from PolIII.</text>
</comment>
<evidence type="ECO:0000256" key="8">
    <source>
        <dbReference type="ARBA" id="ARBA00022723"/>
    </source>
</evidence>
<comment type="subunit">
    <text evidence="16">Monomer.</text>
</comment>
<dbReference type="STRING" id="419479.SAMN04488563_3701"/>
<feature type="binding site" evidence="16">
    <location>
        <position position="16"/>
    </location>
    <ligand>
        <name>Mg(2+)</name>
        <dbReference type="ChEBI" id="CHEBI:18420"/>
    </ligand>
</feature>